<evidence type="ECO:0000256" key="3">
    <source>
        <dbReference type="PROSITE-ProRule" id="PRU00464"/>
    </source>
</evidence>
<protein>
    <submittedName>
        <fullName evidence="5">HIT family protein</fullName>
    </submittedName>
</protein>
<dbReference type="CDD" id="cd01277">
    <property type="entry name" value="HINT_subgroup"/>
    <property type="match status" value="1"/>
</dbReference>
<dbReference type="GO" id="GO:0003824">
    <property type="term" value="F:catalytic activity"/>
    <property type="evidence" value="ECO:0007669"/>
    <property type="project" value="InterPro"/>
</dbReference>
<gene>
    <name evidence="5" type="ORF">COT71_01245</name>
</gene>
<dbReference type="InterPro" id="IPR011146">
    <property type="entry name" value="HIT-like"/>
</dbReference>
<dbReference type="PANTHER" id="PTHR46648:SF1">
    <property type="entry name" value="ADENOSINE 5'-MONOPHOSPHORAMIDASE HNT1"/>
    <property type="match status" value="1"/>
</dbReference>
<feature type="domain" description="HIT" evidence="4">
    <location>
        <begin position="6"/>
        <end position="113"/>
    </location>
</feature>
<proteinExistence type="predicted"/>
<dbReference type="Proteomes" id="UP000230731">
    <property type="component" value="Unassembled WGS sequence"/>
</dbReference>
<dbReference type="AlphaFoldDB" id="A0A2M6WZU4"/>
<evidence type="ECO:0000256" key="2">
    <source>
        <dbReference type="PIRSR" id="PIRSR601310-3"/>
    </source>
</evidence>
<feature type="short sequence motif" description="Histidine triad motif" evidence="2 3">
    <location>
        <begin position="98"/>
        <end position="102"/>
    </location>
</feature>
<dbReference type="GO" id="GO:0009117">
    <property type="term" value="P:nucleotide metabolic process"/>
    <property type="evidence" value="ECO:0007669"/>
    <property type="project" value="TreeGrafter"/>
</dbReference>
<dbReference type="PRINTS" id="PR00332">
    <property type="entry name" value="HISTRIAD"/>
</dbReference>
<evidence type="ECO:0000256" key="1">
    <source>
        <dbReference type="PIRSR" id="PIRSR601310-1"/>
    </source>
</evidence>
<dbReference type="InterPro" id="IPR001310">
    <property type="entry name" value="Histidine_triad_HIT"/>
</dbReference>
<dbReference type="PROSITE" id="PS51084">
    <property type="entry name" value="HIT_2"/>
    <property type="match status" value="1"/>
</dbReference>
<sequence>MTDDCVFCKIVRGEIPSHKVYEDETVYALLDIRPANPGHTLVIPKRHAETVIDMTRDEWIATSDTVHRLAKAIEAATNADGLNIKMNNRVHGGQEVMHAHVHIVPRYKGDGVVQPLVQKHSYGAREAEGVIKKIEAALQ</sequence>
<accession>A0A2M6WZU4</accession>
<dbReference type="EMBL" id="PEZP01000015">
    <property type="protein sequence ID" value="PIT98321.1"/>
    <property type="molecule type" value="Genomic_DNA"/>
</dbReference>
<evidence type="ECO:0000259" key="4">
    <source>
        <dbReference type="PROSITE" id="PS51084"/>
    </source>
</evidence>
<name>A0A2M6WZU4_9BACT</name>
<dbReference type="Pfam" id="PF01230">
    <property type="entry name" value="HIT"/>
    <property type="match status" value="1"/>
</dbReference>
<reference evidence="6" key="1">
    <citation type="submission" date="2017-09" db="EMBL/GenBank/DDBJ databases">
        <title>Depth-based differentiation of microbial function through sediment-hosted aquifers and enrichment of novel symbionts in the deep terrestrial subsurface.</title>
        <authorList>
            <person name="Probst A.J."/>
            <person name="Ladd B."/>
            <person name="Jarett J.K."/>
            <person name="Geller-Mcgrath D.E."/>
            <person name="Sieber C.M.K."/>
            <person name="Emerson J.B."/>
            <person name="Anantharaman K."/>
            <person name="Thomas B.C."/>
            <person name="Malmstrom R."/>
            <person name="Stieglmeier M."/>
            <person name="Klingl A."/>
            <person name="Woyke T."/>
            <person name="Ryan C.M."/>
            <person name="Banfield J.F."/>
        </authorList>
    </citation>
    <scope>NUCLEOTIDE SEQUENCE [LARGE SCALE GENOMIC DNA]</scope>
</reference>
<comment type="caution">
    <text evidence="5">The sequence shown here is derived from an EMBL/GenBank/DDBJ whole genome shotgun (WGS) entry which is preliminary data.</text>
</comment>
<dbReference type="InterPro" id="IPR039384">
    <property type="entry name" value="HINT"/>
</dbReference>
<feature type="active site" description="Tele-AMP-histidine intermediate" evidence="1">
    <location>
        <position position="100"/>
    </location>
</feature>
<organism evidence="5 6">
    <name type="scientific">Candidatus Andersenbacteria bacterium CG10_big_fil_rev_8_21_14_0_10_54_11</name>
    <dbReference type="NCBI Taxonomy" id="1974485"/>
    <lineage>
        <taxon>Bacteria</taxon>
        <taxon>Candidatus Anderseniibacteriota</taxon>
    </lineage>
</organism>
<dbReference type="Gene3D" id="3.30.428.10">
    <property type="entry name" value="HIT-like"/>
    <property type="match status" value="1"/>
</dbReference>
<dbReference type="SUPFAM" id="SSF54197">
    <property type="entry name" value="HIT-like"/>
    <property type="match status" value="1"/>
</dbReference>
<evidence type="ECO:0000313" key="6">
    <source>
        <dbReference type="Proteomes" id="UP000230731"/>
    </source>
</evidence>
<dbReference type="PANTHER" id="PTHR46648">
    <property type="entry name" value="HIT FAMILY PROTEIN 1"/>
    <property type="match status" value="1"/>
</dbReference>
<evidence type="ECO:0000313" key="5">
    <source>
        <dbReference type="EMBL" id="PIT98321.1"/>
    </source>
</evidence>
<dbReference type="InterPro" id="IPR036265">
    <property type="entry name" value="HIT-like_sf"/>
</dbReference>